<feature type="transmembrane region" description="Helical" evidence="5">
    <location>
        <begin position="6"/>
        <end position="28"/>
    </location>
</feature>
<evidence type="ECO:0000256" key="4">
    <source>
        <dbReference type="ARBA" id="ARBA00023136"/>
    </source>
</evidence>
<evidence type="ECO:0000256" key="3">
    <source>
        <dbReference type="ARBA" id="ARBA00022989"/>
    </source>
</evidence>
<name>A0A1V8SH92_9PEZI</name>
<accession>A0A1V8SH92</accession>
<dbReference type="Proteomes" id="UP000192596">
    <property type="component" value="Unassembled WGS sequence"/>
</dbReference>
<feature type="transmembrane region" description="Helical" evidence="5">
    <location>
        <begin position="40"/>
        <end position="61"/>
    </location>
</feature>
<feature type="transmembrane region" description="Helical" evidence="5">
    <location>
        <begin position="159"/>
        <end position="178"/>
    </location>
</feature>
<dbReference type="GO" id="GO:0070941">
    <property type="term" value="P:eisosome assembly"/>
    <property type="evidence" value="ECO:0007669"/>
    <property type="project" value="TreeGrafter"/>
</dbReference>
<protein>
    <recommendedName>
        <fullName evidence="6">MARVEL domain-containing protein</fullName>
    </recommendedName>
</protein>
<dbReference type="EMBL" id="NAJO01000046">
    <property type="protein sequence ID" value="OQN98340.1"/>
    <property type="molecule type" value="Genomic_DNA"/>
</dbReference>
<dbReference type="Pfam" id="PF01284">
    <property type="entry name" value="MARVEL"/>
    <property type="match status" value="1"/>
</dbReference>
<evidence type="ECO:0000313" key="7">
    <source>
        <dbReference type="EMBL" id="OQN98340.1"/>
    </source>
</evidence>
<proteinExistence type="predicted"/>
<evidence type="ECO:0000256" key="1">
    <source>
        <dbReference type="ARBA" id="ARBA00004141"/>
    </source>
</evidence>
<dbReference type="PANTHER" id="PTHR28165">
    <property type="entry name" value="NON-CLASSICAL EXPORT PROTEIN 2-RELATED"/>
    <property type="match status" value="1"/>
</dbReference>
<dbReference type="GO" id="GO:0005886">
    <property type="term" value="C:plasma membrane"/>
    <property type="evidence" value="ECO:0007669"/>
    <property type="project" value="TreeGrafter"/>
</dbReference>
<keyword evidence="4 5" id="KW-0472">Membrane</keyword>
<evidence type="ECO:0000259" key="6">
    <source>
        <dbReference type="Pfam" id="PF01284"/>
    </source>
</evidence>
<dbReference type="STRING" id="1507870.A0A1V8SH92"/>
<dbReference type="OrthoDB" id="2017497at2759"/>
<evidence type="ECO:0000256" key="5">
    <source>
        <dbReference type="SAM" id="Phobius"/>
    </source>
</evidence>
<dbReference type="GO" id="GO:0072659">
    <property type="term" value="P:protein localization to plasma membrane"/>
    <property type="evidence" value="ECO:0007669"/>
    <property type="project" value="TreeGrafter"/>
</dbReference>
<sequence length="191" mass="20189">MILPFVSRAIQALFAAVVLSLSIVAIRWQVYGKAPAQSGFASFAGALGCLAAAIGIAGIWITALSTLILAIIDGLAGVCLLIAGITYVIALRGLDCGEAAHILDDKQWKWLPAAINHPLLTGGSGPKSDDGYAMGLSRYGEDKINGVFTDRCHKAKANMVFMFLAFASCVAAAVLIWVHRRRNGGRMSSRV</sequence>
<keyword evidence="8" id="KW-1185">Reference proteome</keyword>
<reference evidence="8" key="1">
    <citation type="submission" date="2017-03" db="EMBL/GenBank/DDBJ databases">
        <title>Genomes of endolithic fungi from Antarctica.</title>
        <authorList>
            <person name="Coleine C."/>
            <person name="Masonjones S."/>
            <person name="Stajich J.E."/>
        </authorList>
    </citation>
    <scope>NUCLEOTIDE SEQUENCE [LARGE SCALE GENOMIC DNA]</scope>
    <source>
        <strain evidence="8">CCFEE 5527</strain>
    </source>
</reference>
<dbReference type="AlphaFoldDB" id="A0A1V8SH92"/>
<dbReference type="InParanoid" id="A0A1V8SH92"/>
<keyword evidence="2 5" id="KW-0812">Transmembrane</keyword>
<comment type="caution">
    <text evidence="7">The sequence shown here is derived from an EMBL/GenBank/DDBJ whole genome shotgun (WGS) entry which is preliminary data.</text>
</comment>
<gene>
    <name evidence="7" type="ORF">B0A48_15607</name>
</gene>
<evidence type="ECO:0000256" key="2">
    <source>
        <dbReference type="ARBA" id="ARBA00022692"/>
    </source>
</evidence>
<dbReference type="InterPro" id="IPR052649">
    <property type="entry name" value="NCE102-like"/>
</dbReference>
<feature type="transmembrane region" description="Helical" evidence="5">
    <location>
        <begin position="67"/>
        <end position="90"/>
    </location>
</feature>
<comment type="subcellular location">
    <subcellularLocation>
        <location evidence="1">Membrane</location>
        <topology evidence="1">Multi-pass membrane protein</topology>
    </subcellularLocation>
</comment>
<organism evidence="7 8">
    <name type="scientific">Cryoendolithus antarcticus</name>
    <dbReference type="NCBI Taxonomy" id="1507870"/>
    <lineage>
        <taxon>Eukaryota</taxon>
        <taxon>Fungi</taxon>
        <taxon>Dikarya</taxon>
        <taxon>Ascomycota</taxon>
        <taxon>Pezizomycotina</taxon>
        <taxon>Dothideomycetes</taxon>
        <taxon>Dothideomycetidae</taxon>
        <taxon>Cladosporiales</taxon>
        <taxon>Cladosporiaceae</taxon>
        <taxon>Cryoendolithus</taxon>
    </lineage>
</organism>
<dbReference type="PANTHER" id="PTHR28165:SF2">
    <property type="entry name" value="MARVEL DOMAIN-CONTAINING PROTEIN"/>
    <property type="match status" value="1"/>
</dbReference>
<feature type="domain" description="MARVEL" evidence="6">
    <location>
        <begin position="4"/>
        <end position="175"/>
    </location>
</feature>
<evidence type="ECO:0000313" key="8">
    <source>
        <dbReference type="Proteomes" id="UP000192596"/>
    </source>
</evidence>
<dbReference type="GO" id="GO:0032126">
    <property type="term" value="C:eisosome"/>
    <property type="evidence" value="ECO:0007669"/>
    <property type="project" value="TreeGrafter"/>
</dbReference>
<dbReference type="InterPro" id="IPR008253">
    <property type="entry name" value="Marvel"/>
</dbReference>
<keyword evidence="3 5" id="KW-1133">Transmembrane helix</keyword>